<sequence>MEETDGRLESVGGFTAGWFASDLGMYRPSRGTYQLYAYDSLPPLEPAPFTGDFGWLGDLGEPDPGQEEPIAALERGLAELGLTLPRDFAAFQRSAEEVRLVLDEVSVTACWTDVSLPLPSPVEEGARLVRFLRDQQDCLLWYLYLRPGGEAFVICSYLDYAYEYEAREAGEETGVDLADRAQQLDSILWCAPSFEEFAYRFWAENRIWHALHGAGPAALGPTLRRYLAHYGDV</sequence>
<dbReference type="Proteomes" id="UP001500037">
    <property type="component" value="Unassembled WGS sequence"/>
</dbReference>
<name>A0ABP4HPD0_9ACTN</name>
<proteinExistence type="predicted"/>
<comment type="caution">
    <text evidence="1">The sequence shown here is derived from an EMBL/GenBank/DDBJ whole genome shotgun (WGS) entry which is preliminary data.</text>
</comment>
<reference evidence="2" key="1">
    <citation type="journal article" date="2019" name="Int. J. Syst. Evol. Microbiol.">
        <title>The Global Catalogue of Microorganisms (GCM) 10K type strain sequencing project: providing services to taxonomists for standard genome sequencing and annotation.</title>
        <authorList>
            <consortium name="The Broad Institute Genomics Platform"/>
            <consortium name="The Broad Institute Genome Sequencing Center for Infectious Disease"/>
            <person name="Wu L."/>
            <person name="Ma J."/>
        </authorList>
    </citation>
    <scope>NUCLEOTIDE SEQUENCE [LARGE SCALE GENOMIC DNA]</scope>
    <source>
        <strain evidence="2">JCM 13004</strain>
    </source>
</reference>
<protein>
    <recommendedName>
        <fullName evidence="3">SUKH-4 immunity protein of toxin-antitoxin system</fullName>
    </recommendedName>
</protein>
<evidence type="ECO:0008006" key="3">
    <source>
        <dbReference type="Google" id="ProtNLM"/>
    </source>
</evidence>
<gene>
    <name evidence="1" type="ORF">GCM10009665_70270</name>
</gene>
<accession>A0ABP4HPD0</accession>
<organism evidence="1 2">
    <name type="scientific">Kitasatospora nipponensis</name>
    <dbReference type="NCBI Taxonomy" id="258049"/>
    <lineage>
        <taxon>Bacteria</taxon>
        <taxon>Bacillati</taxon>
        <taxon>Actinomycetota</taxon>
        <taxon>Actinomycetes</taxon>
        <taxon>Kitasatosporales</taxon>
        <taxon>Streptomycetaceae</taxon>
        <taxon>Kitasatospora</taxon>
    </lineage>
</organism>
<dbReference type="EMBL" id="BAAALF010000226">
    <property type="protein sequence ID" value="GAA1272178.1"/>
    <property type="molecule type" value="Genomic_DNA"/>
</dbReference>
<evidence type="ECO:0000313" key="2">
    <source>
        <dbReference type="Proteomes" id="UP001500037"/>
    </source>
</evidence>
<evidence type="ECO:0000313" key="1">
    <source>
        <dbReference type="EMBL" id="GAA1272178.1"/>
    </source>
</evidence>
<keyword evidence="2" id="KW-1185">Reference proteome</keyword>